<dbReference type="EMBL" id="VSSQ01008946">
    <property type="protein sequence ID" value="MPM40288.1"/>
    <property type="molecule type" value="Genomic_DNA"/>
</dbReference>
<name>A0A644ZIY1_9ZZZZ</name>
<accession>A0A644ZIY1</accession>
<dbReference type="AlphaFoldDB" id="A0A644ZIY1"/>
<reference evidence="1" key="1">
    <citation type="submission" date="2019-08" db="EMBL/GenBank/DDBJ databases">
        <authorList>
            <person name="Kucharzyk K."/>
            <person name="Murdoch R.W."/>
            <person name="Higgins S."/>
            <person name="Loffler F."/>
        </authorList>
    </citation>
    <scope>NUCLEOTIDE SEQUENCE</scope>
</reference>
<protein>
    <submittedName>
        <fullName evidence="1">Uncharacterized protein</fullName>
    </submittedName>
</protein>
<organism evidence="1">
    <name type="scientific">bioreactor metagenome</name>
    <dbReference type="NCBI Taxonomy" id="1076179"/>
    <lineage>
        <taxon>unclassified sequences</taxon>
        <taxon>metagenomes</taxon>
        <taxon>ecological metagenomes</taxon>
    </lineage>
</organism>
<gene>
    <name evidence="1" type="ORF">SDC9_86928</name>
</gene>
<comment type="caution">
    <text evidence="1">The sequence shown here is derived from an EMBL/GenBank/DDBJ whole genome shotgun (WGS) entry which is preliminary data.</text>
</comment>
<evidence type="ECO:0000313" key="1">
    <source>
        <dbReference type="EMBL" id="MPM40288.1"/>
    </source>
</evidence>
<proteinExistence type="predicted"/>
<sequence>MRSKGGFPPLELDDSRGRRRLFYDLAVKIRREFRGGHLSGEYERQQIVKVADDIGIEGVIHPEHGLVRPAKELGGRALRREAEVRRGDIQTGRDLGLYLQELEHLVLTVEEGEELHRELGIFAVLRDHKALPRAADGLARDGCARKVRRQHNTDVLRAECGFRIGDDGGNLRHHRDRSLTELVPTIGGGDGIGVKVAVDDGGAIVVQRGEQALIFGKRLLTLAFAEDAVDAGLLHPPIGDDIAAKPREALVRGDGLIPFVLDGLTGRVKILHGARGIVVKVQTAIPDDLLVVDEEANLVVAGRISEHGAGRGGGDGIPAGDIGFVFSGDQLGDIEDDVFHGEDVLPGPEVRDVRRGARHGIRLEGLVRGLAICGNHELDFYAGVGIFKAFDGLGDVPLILREFLFARANVAILAVDPNREFVGIGLLCAAGEHGYGSKHQNDGEKESNGLSHL</sequence>